<organism evidence="3 4">
    <name type="scientific">Cyclostephanos tholiformis</name>
    <dbReference type="NCBI Taxonomy" id="382380"/>
    <lineage>
        <taxon>Eukaryota</taxon>
        <taxon>Sar</taxon>
        <taxon>Stramenopiles</taxon>
        <taxon>Ochrophyta</taxon>
        <taxon>Bacillariophyta</taxon>
        <taxon>Coscinodiscophyceae</taxon>
        <taxon>Thalassiosirophycidae</taxon>
        <taxon>Stephanodiscales</taxon>
        <taxon>Stephanodiscaceae</taxon>
        <taxon>Cyclostephanos</taxon>
    </lineage>
</organism>
<feature type="compositionally biased region" description="Pro residues" evidence="2">
    <location>
        <begin position="125"/>
        <end position="141"/>
    </location>
</feature>
<feature type="compositionally biased region" description="Basic and acidic residues" evidence="2">
    <location>
        <begin position="456"/>
        <end position="475"/>
    </location>
</feature>
<dbReference type="Proteomes" id="UP001530377">
    <property type="component" value="Unassembled WGS sequence"/>
</dbReference>
<feature type="compositionally biased region" description="Gly residues" evidence="2">
    <location>
        <begin position="367"/>
        <end position="384"/>
    </location>
</feature>
<feature type="compositionally biased region" description="Polar residues" evidence="2">
    <location>
        <begin position="59"/>
        <end position="71"/>
    </location>
</feature>
<feature type="compositionally biased region" description="Basic and acidic residues" evidence="2">
    <location>
        <begin position="520"/>
        <end position="532"/>
    </location>
</feature>
<accession>A0ABD3R882</accession>
<evidence type="ECO:0000313" key="3">
    <source>
        <dbReference type="EMBL" id="KAL3809038.1"/>
    </source>
</evidence>
<dbReference type="EMBL" id="JALLPB020000447">
    <property type="protein sequence ID" value="KAL3809038.1"/>
    <property type="molecule type" value="Genomic_DNA"/>
</dbReference>
<feature type="non-terminal residue" evidence="3">
    <location>
        <position position="1"/>
    </location>
</feature>
<feature type="region of interest" description="Disordered" evidence="2">
    <location>
        <begin position="1"/>
        <end position="183"/>
    </location>
</feature>
<proteinExistence type="predicted"/>
<feature type="compositionally biased region" description="Basic and acidic residues" evidence="2">
    <location>
        <begin position="432"/>
        <end position="445"/>
    </location>
</feature>
<evidence type="ECO:0000256" key="2">
    <source>
        <dbReference type="SAM" id="MobiDB-lite"/>
    </source>
</evidence>
<feature type="compositionally biased region" description="Basic and acidic residues" evidence="2">
    <location>
        <begin position="396"/>
        <end position="407"/>
    </location>
</feature>
<feature type="region of interest" description="Disordered" evidence="2">
    <location>
        <begin position="365"/>
        <end position="475"/>
    </location>
</feature>
<evidence type="ECO:0000256" key="1">
    <source>
        <dbReference type="SAM" id="Coils"/>
    </source>
</evidence>
<feature type="coiled-coil region" evidence="1">
    <location>
        <begin position="269"/>
        <end position="357"/>
    </location>
</feature>
<reference evidence="3 4" key="1">
    <citation type="submission" date="2024-10" db="EMBL/GenBank/DDBJ databases">
        <title>Updated reference genomes for cyclostephanoid diatoms.</title>
        <authorList>
            <person name="Roberts W.R."/>
            <person name="Alverson A.J."/>
        </authorList>
    </citation>
    <scope>NUCLEOTIDE SEQUENCE [LARGE SCALE GENOMIC DNA]</scope>
    <source>
        <strain evidence="3 4">AJA228-03</strain>
    </source>
</reference>
<keyword evidence="1" id="KW-0175">Coiled coil</keyword>
<comment type="caution">
    <text evidence="3">The sequence shown here is derived from an EMBL/GenBank/DDBJ whole genome shotgun (WGS) entry which is preliminary data.</text>
</comment>
<keyword evidence="4" id="KW-1185">Reference proteome</keyword>
<feature type="region of interest" description="Disordered" evidence="2">
    <location>
        <begin position="520"/>
        <end position="539"/>
    </location>
</feature>
<name>A0ABD3R882_9STRA</name>
<dbReference type="AlphaFoldDB" id="A0ABD3R882"/>
<sequence>GETSPGSPVAKSYRDKSPPSSAIDPTPTQQPRHGTTGLLSPFFASRSSNGSDIGCLATNAASSFESPSSPKIASRDQRQQQQQQQQQRSFLGGLLSATVPNAEVPSPGTIRRSASALLRKSTGAVPPPPPPPLPHAVVPPDPVDDGIAASPTSRVRGGHDDDGDDGDDGSSSLESRLRRRDEELSHLRDELRAHRSQLAKMARDDHALRRGLLESTHRHAVAVKLWRRTNDGLRARVTCFECETTPDAAVEIANLIRDAAPSNKDSSYLMMLRDQLDRASSKLEHLRSQTEIVLHKGEEVVESLREEMNEVIRERCRMEIELLDQARMLEDDMSRMADRTERRLRRVQGEIDYLEKNAMEVLKTQDEGGGAGGGGNEKGAGDGVDGGDDEDDLETSSDHECAKEEGRGGNGVDGVDGRHERDVGVTDETEGESGKSPEDQVDARDGTAASEENDGEGPKEAQHTPEGLRKELRTLAMERDRTLSVLRKKLREKNDEFHNLMRYRDGRLKAISKMEAEKRDREEWARSRRGDVDETFLTT</sequence>
<evidence type="ECO:0000313" key="4">
    <source>
        <dbReference type="Proteomes" id="UP001530377"/>
    </source>
</evidence>
<gene>
    <name evidence="3" type="ORF">ACHAXA_004541</name>
</gene>
<feature type="compositionally biased region" description="Acidic residues" evidence="2">
    <location>
        <begin position="385"/>
        <end position="395"/>
    </location>
</feature>
<feature type="compositionally biased region" description="Basic and acidic residues" evidence="2">
    <location>
        <begin position="415"/>
        <end position="424"/>
    </location>
</feature>
<protein>
    <submittedName>
        <fullName evidence="3">Uncharacterized protein</fullName>
    </submittedName>
</protein>
<feature type="compositionally biased region" description="Low complexity" evidence="2">
    <location>
        <begin position="79"/>
        <end position="88"/>
    </location>
</feature>